<reference evidence="1" key="1">
    <citation type="journal article" date="2019" name="J. Antimicrob. Chemother.">
        <title>Transfer dynamics of Tn6648, a composite integrative conjugative element generated by tandem accretion of Tn5801 and Tn6647 in Enterococcus faecalis.</title>
        <authorList>
            <person name="Leon-Sampedro R."/>
            <person name="Fernandez-de-Bobadilla M.D."/>
            <person name="San Millan A."/>
            <person name="Baquero F."/>
            <person name="Coque T.M."/>
        </authorList>
    </citation>
    <scope>NUCLEOTIDE SEQUENCE</scope>
    <source>
        <strain evidence="1">Ef1</strain>
    </source>
</reference>
<organism evidence="1">
    <name type="scientific">Enterococcus faecalis</name>
    <name type="common">Streptococcus faecalis</name>
    <dbReference type="NCBI Taxonomy" id="1351"/>
    <lineage>
        <taxon>Bacteria</taxon>
        <taxon>Bacillati</taxon>
        <taxon>Bacillota</taxon>
        <taxon>Bacilli</taxon>
        <taxon>Lactobacillales</taxon>
        <taxon>Enterococcaceae</taxon>
        <taxon>Enterococcus</taxon>
    </lineage>
</organism>
<name>A0A4Y6HSP0_ENTFL</name>
<protein>
    <submittedName>
        <fullName evidence="1">Uncharacterized protein</fullName>
    </submittedName>
</protein>
<dbReference type="AlphaFoldDB" id="A0A4Y6HSP0"/>
<gene>
    <name evidence="1" type="ORF">ECIBANGD_00001</name>
</gene>
<proteinExistence type="predicted"/>
<dbReference type="EMBL" id="MK590023">
    <property type="protein sequence ID" value="QDF59375.1"/>
    <property type="molecule type" value="Genomic_DNA"/>
</dbReference>
<sequence>MLTQKLFFNLFTMQTKTLKTCIFNTFIIKTTIQNHNFCIFKLLLQIKHIVNFKLSIKLKKNIIQIKHINKFRQILITKIYFFIKKVYHSFITVYIILSHILAIQPNLNLDIQTKVSQTILSTTEWE</sequence>
<evidence type="ECO:0000313" key="1">
    <source>
        <dbReference type="EMBL" id="QDF59375.1"/>
    </source>
</evidence>
<accession>A0A4Y6HSP0</accession>